<dbReference type="EMBL" id="JAVDUJ010000001">
    <property type="protein sequence ID" value="MDR6939358.1"/>
    <property type="molecule type" value="Genomic_DNA"/>
</dbReference>
<gene>
    <name evidence="3" type="ORF">J2S36_000901</name>
</gene>
<keyword evidence="2" id="KW-0812">Transmembrane</keyword>
<keyword evidence="2" id="KW-0472">Membrane</keyword>
<sequence>MVSWRTVTGKIELLDPQLTSPAQIQEFFAAERLLGRGDFITADGDIDGAAEDAPRVFHFELAMAGRRRRVATLDEEGEVILGHTTTEVLESLSRSLRKVAIEIDGKTIHGPLDIGAVGVAEADLLMADLPNADAGDAPKPAAADAPADPANQENEIPPVADPQGAPLITGAQAPTMAAGPTLLVGDFPVSELPFLANSEDAKLLNFKLGSLQAITLGKSLQRTRRIFPRPELVIELSLGKSDFISPTLVVLRNSRRFVWEWKGELPCFSWFEDAEKGIRFVRDELGAGAIARAAVADIVDTSFEEVRQALLAAPATGARKFAELLGVPVSALLFLGGNIDIATAHARIPNSRVFQPGSRHETFRQTIAWEVAGEGIVDSDLAGVYRWMYLKRPWLVSLVAAGQAAVGGALISAALLGGRKSKLVAGIGGVLILNAASRIVTTEYVQNAIARNNLHANDSSASS</sequence>
<dbReference type="Proteomes" id="UP001266099">
    <property type="component" value="Unassembled WGS sequence"/>
</dbReference>
<evidence type="ECO:0000313" key="4">
    <source>
        <dbReference type="Proteomes" id="UP001266099"/>
    </source>
</evidence>
<keyword evidence="2" id="KW-1133">Transmembrane helix</keyword>
<feature type="transmembrane region" description="Helical" evidence="2">
    <location>
        <begin position="423"/>
        <end position="441"/>
    </location>
</feature>
<evidence type="ECO:0000313" key="3">
    <source>
        <dbReference type="EMBL" id="MDR6939358.1"/>
    </source>
</evidence>
<feature type="transmembrane region" description="Helical" evidence="2">
    <location>
        <begin position="394"/>
        <end position="417"/>
    </location>
</feature>
<name>A0ABU1T215_9ACTO</name>
<feature type="compositionally biased region" description="Low complexity" evidence="1">
    <location>
        <begin position="132"/>
        <end position="150"/>
    </location>
</feature>
<evidence type="ECO:0008006" key="5">
    <source>
        <dbReference type="Google" id="ProtNLM"/>
    </source>
</evidence>
<organism evidence="3 4">
    <name type="scientific">Arcanobacterium hippocoleae</name>
    <dbReference type="NCBI Taxonomy" id="149017"/>
    <lineage>
        <taxon>Bacteria</taxon>
        <taxon>Bacillati</taxon>
        <taxon>Actinomycetota</taxon>
        <taxon>Actinomycetes</taxon>
        <taxon>Actinomycetales</taxon>
        <taxon>Actinomycetaceae</taxon>
        <taxon>Arcanobacterium</taxon>
    </lineage>
</organism>
<evidence type="ECO:0000256" key="1">
    <source>
        <dbReference type="SAM" id="MobiDB-lite"/>
    </source>
</evidence>
<dbReference type="RefSeq" id="WP_309955984.1">
    <property type="nucleotide sequence ID" value="NZ_JAVDUJ010000001.1"/>
</dbReference>
<comment type="caution">
    <text evidence="3">The sequence shown here is derived from an EMBL/GenBank/DDBJ whole genome shotgun (WGS) entry which is preliminary data.</text>
</comment>
<feature type="region of interest" description="Disordered" evidence="1">
    <location>
        <begin position="131"/>
        <end position="156"/>
    </location>
</feature>
<proteinExistence type="predicted"/>
<protein>
    <recommendedName>
        <fullName evidence="5">Transmembrane protein</fullName>
    </recommendedName>
</protein>
<keyword evidence="4" id="KW-1185">Reference proteome</keyword>
<accession>A0ABU1T215</accession>
<reference evidence="3 4" key="1">
    <citation type="submission" date="2023-07" db="EMBL/GenBank/DDBJ databases">
        <title>Sequencing the genomes of 1000 actinobacteria strains.</title>
        <authorList>
            <person name="Klenk H.-P."/>
        </authorList>
    </citation>
    <scope>NUCLEOTIDE SEQUENCE [LARGE SCALE GENOMIC DNA]</scope>
    <source>
        <strain evidence="3 4">DSM 15539</strain>
    </source>
</reference>
<evidence type="ECO:0000256" key="2">
    <source>
        <dbReference type="SAM" id="Phobius"/>
    </source>
</evidence>